<feature type="compositionally biased region" description="Polar residues" evidence="1">
    <location>
        <begin position="224"/>
        <end position="236"/>
    </location>
</feature>
<feature type="compositionally biased region" description="Low complexity" evidence="1">
    <location>
        <begin position="150"/>
        <end position="162"/>
    </location>
</feature>
<sequence>MELLNGYGSGTESEEEKVKPLNPISGVESSLQNANGPAISSTLWNKLPPTKMDVKKTIKFQLPLSRTLLKEESDDEEESAARAAKRLKAMSRGVKSKLMEFLPPPKNDASQALGSGLSGVASKGVATSRPGFFRPGKGEEEDEEEDPVLAAGRGDGAAAAVGLSSNEAYRANEEDPVDPEASCWASSSTAAHGGSQAAAVQRQVQGQYTQPSYGTSRLVLSGPPQASSRTKVNTSGMELPEELAGVQFKEINQKELRYVDPSKKEANAGMRSALGPEFENELRAAASKHSGSRLARSKHQIGTLFHNAKMNEIELLEGKARSMKTKSETQAKYGW</sequence>
<proteinExistence type="predicted"/>
<dbReference type="Pfam" id="PF10253">
    <property type="entry name" value="PRCC"/>
    <property type="match status" value="1"/>
</dbReference>
<comment type="caution">
    <text evidence="2">The sequence shown here is derived from an EMBL/GenBank/DDBJ whole genome shotgun (WGS) entry which is preliminary data.</text>
</comment>
<dbReference type="GO" id="GO:0005634">
    <property type="term" value="C:nucleus"/>
    <property type="evidence" value="ECO:0007669"/>
    <property type="project" value="TreeGrafter"/>
</dbReference>
<dbReference type="PANTHER" id="PTHR13621:SF2">
    <property type="entry name" value="PROLINE-RICH PROTEIN PRCC"/>
    <property type="match status" value="1"/>
</dbReference>
<dbReference type="OrthoDB" id="206969at2759"/>
<feature type="compositionally biased region" description="Polar residues" evidence="1">
    <location>
        <begin position="27"/>
        <end position="37"/>
    </location>
</feature>
<accession>A0A250WXB3</accession>
<dbReference type="Proteomes" id="UP000232323">
    <property type="component" value="Unassembled WGS sequence"/>
</dbReference>
<feature type="compositionally biased region" description="Low complexity" evidence="1">
    <location>
        <begin position="193"/>
        <end position="207"/>
    </location>
</feature>
<name>A0A250WXB3_9CHLO</name>
<gene>
    <name evidence="2" type="ORF">CEUSTIGMA_g2707.t1</name>
</gene>
<evidence type="ECO:0000256" key="1">
    <source>
        <dbReference type="SAM" id="MobiDB-lite"/>
    </source>
</evidence>
<evidence type="ECO:0000313" key="3">
    <source>
        <dbReference type="Proteomes" id="UP000232323"/>
    </source>
</evidence>
<dbReference type="PANTHER" id="PTHR13621">
    <property type="entry name" value="PROLINE-RICH PROTEIN PRCC"/>
    <property type="match status" value="1"/>
</dbReference>
<reference evidence="2 3" key="1">
    <citation type="submission" date="2017-08" db="EMBL/GenBank/DDBJ databases">
        <title>Acidophilic green algal genome provides insights into adaptation to an acidic environment.</title>
        <authorList>
            <person name="Hirooka S."/>
            <person name="Hirose Y."/>
            <person name="Kanesaki Y."/>
            <person name="Higuchi S."/>
            <person name="Fujiwara T."/>
            <person name="Onuma R."/>
            <person name="Era A."/>
            <person name="Ohbayashi R."/>
            <person name="Uzuka A."/>
            <person name="Nozaki H."/>
            <person name="Yoshikawa H."/>
            <person name="Miyagishima S.Y."/>
        </authorList>
    </citation>
    <scope>NUCLEOTIDE SEQUENCE [LARGE SCALE GENOMIC DNA]</scope>
    <source>
        <strain evidence="2 3">NIES-2499</strain>
    </source>
</reference>
<dbReference type="STRING" id="1157962.A0A250WXB3"/>
<dbReference type="InterPro" id="IPR018800">
    <property type="entry name" value="PRCC"/>
</dbReference>
<feature type="region of interest" description="Disordered" evidence="1">
    <location>
        <begin position="1"/>
        <end position="37"/>
    </location>
</feature>
<dbReference type="EMBL" id="BEGY01000011">
    <property type="protein sequence ID" value="GAX75262.1"/>
    <property type="molecule type" value="Genomic_DNA"/>
</dbReference>
<evidence type="ECO:0000313" key="2">
    <source>
        <dbReference type="EMBL" id="GAX75262.1"/>
    </source>
</evidence>
<dbReference type="AlphaFoldDB" id="A0A250WXB3"/>
<feature type="region of interest" description="Disordered" evidence="1">
    <location>
        <begin position="100"/>
        <end position="238"/>
    </location>
</feature>
<organism evidence="2 3">
    <name type="scientific">Chlamydomonas eustigma</name>
    <dbReference type="NCBI Taxonomy" id="1157962"/>
    <lineage>
        <taxon>Eukaryota</taxon>
        <taxon>Viridiplantae</taxon>
        <taxon>Chlorophyta</taxon>
        <taxon>core chlorophytes</taxon>
        <taxon>Chlorophyceae</taxon>
        <taxon>CS clade</taxon>
        <taxon>Chlamydomonadales</taxon>
        <taxon>Chlamydomonadaceae</taxon>
        <taxon>Chlamydomonas</taxon>
    </lineage>
</organism>
<keyword evidence="3" id="KW-1185">Reference proteome</keyword>
<protein>
    <submittedName>
        <fullName evidence="2">Uncharacterized protein</fullName>
    </submittedName>
</protein>